<dbReference type="InParanoid" id="A0A0C3NVJ8"/>
<keyword evidence="1" id="KW-0732">Signal</keyword>
<gene>
    <name evidence="2" type="ORF">M404DRAFT_814109</name>
</gene>
<dbReference type="HOGENOM" id="CLU_1294877_0_0_1"/>
<protein>
    <submittedName>
        <fullName evidence="2">Uncharacterized protein</fullName>
    </submittedName>
</protein>
<feature type="signal peptide" evidence="1">
    <location>
        <begin position="1"/>
        <end position="16"/>
    </location>
</feature>
<keyword evidence="3" id="KW-1185">Reference proteome</keyword>
<reference evidence="3" key="2">
    <citation type="submission" date="2015-01" db="EMBL/GenBank/DDBJ databases">
        <title>Evolutionary Origins and Diversification of the Mycorrhizal Mutualists.</title>
        <authorList>
            <consortium name="DOE Joint Genome Institute"/>
            <consortium name="Mycorrhizal Genomics Consortium"/>
            <person name="Kohler A."/>
            <person name="Kuo A."/>
            <person name="Nagy L.G."/>
            <person name="Floudas D."/>
            <person name="Copeland A."/>
            <person name="Barry K.W."/>
            <person name="Cichocki N."/>
            <person name="Veneault-Fourrey C."/>
            <person name="LaButti K."/>
            <person name="Lindquist E.A."/>
            <person name="Lipzen A."/>
            <person name="Lundell T."/>
            <person name="Morin E."/>
            <person name="Murat C."/>
            <person name="Riley R."/>
            <person name="Ohm R."/>
            <person name="Sun H."/>
            <person name="Tunlid A."/>
            <person name="Henrissat B."/>
            <person name="Grigoriev I.V."/>
            <person name="Hibbett D.S."/>
            <person name="Martin F."/>
        </authorList>
    </citation>
    <scope>NUCLEOTIDE SEQUENCE [LARGE SCALE GENOMIC DNA]</scope>
    <source>
        <strain evidence="3">Marx 270</strain>
    </source>
</reference>
<proteinExistence type="predicted"/>
<sequence>MSTIFIVSLIFIGVDIDTLLVYPSVGCEYKVGASNTCGVQNACVSFLLPLLGKILPESNRNGSSFQSLALVGTQQLDMSILNLHLEVGPGFRDKDKESNASIPLSLDPPFYRMEKYRRCDCSEPNHITTFRSVRSVTLELQAQTGALRFGVGMSLQRTSATIILDGQAPLLTQLVVENRNFIAMQTASEGVPDGQDSWIVCGLVSVRCLAHGL</sequence>
<name>A0A0C3NVJ8_PISTI</name>
<evidence type="ECO:0000313" key="3">
    <source>
        <dbReference type="Proteomes" id="UP000054217"/>
    </source>
</evidence>
<reference evidence="2 3" key="1">
    <citation type="submission" date="2014-04" db="EMBL/GenBank/DDBJ databases">
        <authorList>
            <consortium name="DOE Joint Genome Institute"/>
            <person name="Kuo A."/>
            <person name="Kohler A."/>
            <person name="Costa M.D."/>
            <person name="Nagy L.G."/>
            <person name="Floudas D."/>
            <person name="Copeland A."/>
            <person name="Barry K.W."/>
            <person name="Cichocki N."/>
            <person name="Veneault-Fourrey C."/>
            <person name="LaButti K."/>
            <person name="Lindquist E.A."/>
            <person name="Lipzen A."/>
            <person name="Lundell T."/>
            <person name="Morin E."/>
            <person name="Murat C."/>
            <person name="Sun H."/>
            <person name="Tunlid A."/>
            <person name="Henrissat B."/>
            <person name="Grigoriev I.V."/>
            <person name="Hibbett D.S."/>
            <person name="Martin F."/>
            <person name="Nordberg H.P."/>
            <person name="Cantor M.N."/>
            <person name="Hua S.X."/>
        </authorList>
    </citation>
    <scope>NUCLEOTIDE SEQUENCE [LARGE SCALE GENOMIC DNA]</scope>
    <source>
        <strain evidence="2 3">Marx 270</strain>
    </source>
</reference>
<dbReference type="AlphaFoldDB" id="A0A0C3NVJ8"/>
<evidence type="ECO:0000256" key="1">
    <source>
        <dbReference type="SAM" id="SignalP"/>
    </source>
</evidence>
<dbReference type="EMBL" id="KN832005">
    <property type="protein sequence ID" value="KIN99425.1"/>
    <property type="molecule type" value="Genomic_DNA"/>
</dbReference>
<feature type="chain" id="PRO_5002167615" evidence="1">
    <location>
        <begin position="17"/>
        <end position="213"/>
    </location>
</feature>
<dbReference type="Proteomes" id="UP000054217">
    <property type="component" value="Unassembled WGS sequence"/>
</dbReference>
<organism evidence="2 3">
    <name type="scientific">Pisolithus tinctorius Marx 270</name>
    <dbReference type="NCBI Taxonomy" id="870435"/>
    <lineage>
        <taxon>Eukaryota</taxon>
        <taxon>Fungi</taxon>
        <taxon>Dikarya</taxon>
        <taxon>Basidiomycota</taxon>
        <taxon>Agaricomycotina</taxon>
        <taxon>Agaricomycetes</taxon>
        <taxon>Agaricomycetidae</taxon>
        <taxon>Boletales</taxon>
        <taxon>Sclerodermatineae</taxon>
        <taxon>Pisolithaceae</taxon>
        <taxon>Pisolithus</taxon>
    </lineage>
</organism>
<evidence type="ECO:0000313" key="2">
    <source>
        <dbReference type="EMBL" id="KIN99425.1"/>
    </source>
</evidence>
<accession>A0A0C3NVJ8</accession>